<dbReference type="GO" id="GO:0009306">
    <property type="term" value="P:protein secretion"/>
    <property type="evidence" value="ECO:0007669"/>
    <property type="project" value="InterPro"/>
</dbReference>
<dbReference type="InterPro" id="IPR007452">
    <property type="entry name" value="TamB_C"/>
</dbReference>
<dbReference type="Proteomes" id="UP000831485">
    <property type="component" value="Chromosome"/>
</dbReference>
<reference evidence="8" key="1">
    <citation type="submission" date="2020-06" db="EMBL/GenBank/DDBJ databases">
        <title>Draft genomic sequecing of Geomonas sp. Red736.</title>
        <authorList>
            <person name="Itoh H."/>
            <person name="Xu Z.X."/>
            <person name="Ushijima N."/>
            <person name="Masuda Y."/>
            <person name="Shiratori Y."/>
            <person name="Senoo K."/>
        </authorList>
    </citation>
    <scope>NUCLEOTIDE SEQUENCE [LARGE SCALE GENOMIC DNA]</scope>
    <source>
        <strain evidence="8">Red736</strain>
    </source>
</reference>
<sequence length="1482" mass="157168">MKRLALYIGLPLLGLVVVPAAGLFWLLDTSSGARFAVTTLVGLSGAKVSVRQVEGRLWDRLRLTGVRLDRPKVVLQLERLDLSWEPVRLLHGKLLVHDLSLTALRIQDDTPLVAKTPELRWPQVSERLRRLEARVEHFSLKGMSYRHFQGEPFLLSELAAGLTLRDGVLTVSGGSLAEARGTASVELTAGLVRPSLRLDLRLAPSQPVADLDAVSVQARLEPGRDPEQLAGPIAVAGSRRGRRHLELTSELGITRTGFNFRHFRLLRPDRPGTLTGNGSMTLTKDEPLFALALHADHLDLERELKHPALLNGDLTFSGSPSRYLGTFNLTNQGPGWESMGLAARYRGDKNGMRLDPLSGKWLQGSVRGALDVDWSKGWRVSGKLSGRGLDPEALAADWQGVVNLDLTGVVGQQEGGPVRGSVQARLLDSRLKGHDLTGEVEGSFAGAKLAVKRLLLAGKGFRFQGHGEPDRRFDFAADVTDLSGLVPGSAGAVAADGWLRWREGMLSGAAAARGHGLAVGGVRAGTVELQASLGEGKDFPVSLRGTASALRAGQLAVDAASFALRGTSRRHTLAAQLTSSVAEVDLAASGGYADGVWRGELSRFSGTDGVAPFALAAPARLTIGQGRFSTTPLIIDGAPGERLELAGHLERDRSGAFTGSWSGLNLARADVWLPKGDLSGASSGSFDLRLAPGGRATVTARAEASGAVVADGKRVGLERFQATLQGGAQGIDAAVDLALEKGEGSARLTFRSGEPARLAAPARGDLALTWSDLDLALLRPYLSPDLALDGRLAGEVKGRLLPGRRMDLSGNTALSGGRVLWRAKGDEFDASIDRAELSFERRDTGKAGGELVLHGSADATGAYRSQGEKVIGSQFTLRVDADRTGTRAAADLWLDTGGSLQAALASDSPAGSALPETGDFSVQWSDIKPALLRPWLPGTVNIQGELHGSAKGRLLPGKRLEMAGEAGFSQGSAQWQGGTGEASAAVRSALLNFAWRGETLTGNLDLSLADYGQAKGHFLLPIPARLPVTPNPAGAVEGSLSGTLQEHGFLNTFFPGLVQETRGTLSVDLKAGGTWGDPLLTGTLEIADAGAYLPSAGITLTGVQLLARLERDQMRIERLRALSGGGELVGNLLMRLKGWQVQDYQGTLSGQRFQTVYLPELTMYTSPQLTIAGDAGKATINGEIGVPEMLISGSPAQHVVAPSEDVVFEGAPPKGKETAIPLLVEGRVKVVLGDKVRVEASGIDAQLGGSMDLVLNGIDKIESSGEIKVIKGRYRAYGMNLEIVRGRIYYVNDPVTRPTLDVLALRTVGDVKAGVTVGGFLNAPVVKLYSEPAMPEVDILAYMVLGHPMGTSNEQGGALATAAAGLFSFGKSESLQDQIKDRLGLSTLGLEQVDTTTTGRMGYKEIATTPTGAISAKTPTAGESVFSVGKYLTPELYLSYGRSLITGQNLFRLRYDIFKRMQIETQSGSESGVDVYYKLEFR</sequence>
<comment type="subcellular location">
    <subcellularLocation>
        <location evidence="1">Membrane</location>
        <topology evidence="1">Single-pass membrane protein</topology>
    </subcellularLocation>
</comment>
<dbReference type="Proteomes" id="UP000568888">
    <property type="component" value="Unassembled WGS sequence"/>
</dbReference>
<evidence type="ECO:0000313" key="9">
    <source>
        <dbReference type="Proteomes" id="UP000831485"/>
    </source>
</evidence>
<evidence type="ECO:0000256" key="4">
    <source>
        <dbReference type="ARBA" id="ARBA00023136"/>
    </source>
</evidence>
<keyword evidence="2" id="KW-0812">Transmembrane</keyword>
<evidence type="ECO:0000256" key="1">
    <source>
        <dbReference type="ARBA" id="ARBA00004167"/>
    </source>
</evidence>
<reference evidence="6" key="2">
    <citation type="journal article" date="2021" name="Int. J. Syst. Evol. Microbiol.">
        <title>Geomonas silvestris sp. nov., Geomonas paludis sp. nov. and Geomonas limicola sp. nov., isolated from terrestrial environments, and emended description of the genus Geomonas.</title>
        <authorList>
            <person name="Itoh H."/>
            <person name="Xu Z."/>
            <person name="Masuda Y."/>
            <person name="Ushijima N."/>
            <person name="Hayakawa C."/>
            <person name="Shiratori Y."/>
            <person name="Senoo K."/>
        </authorList>
    </citation>
    <scope>NUCLEOTIDE SEQUENCE</scope>
    <source>
        <strain evidence="6">Red736</strain>
    </source>
</reference>
<evidence type="ECO:0000313" key="8">
    <source>
        <dbReference type="Proteomes" id="UP000568888"/>
    </source>
</evidence>
<evidence type="ECO:0000256" key="2">
    <source>
        <dbReference type="ARBA" id="ARBA00022692"/>
    </source>
</evidence>
<dbReference type="RefSeq" id="WP_183347831.1">
    <property type="nucleotide sequence ID" value="NZ_BLXY01000004.1"/>
</dbReference>
<keyword evidence="9" id="KW-1185">Reference proteome</keyword>
<dbReference type="PANTHER" id="PTHR36985">
    <property type="entry name" value="TRANSLOCATION AND ASSEMBLY MODULE SUBUNIT TAMB"/>
    <property type="match status" value="1"/>
</dbReference>
<organism evidence="6 8">
    <name type="scientific">Geomonas paludis</name>
    <dbReference type="NCBI Taxonomy" id="2740185"/>
    <lineage>
        <taxon>Bacteria</taxon>
        <taxon>Pseudomonadati</taxon>
        <taxon>Thermodesulfobacteriota</taxon>
        <taxon>Desulfuromonadia</taxon>
        <taxon>Geobacterales</taxon>
        <taxon>Geobacteraceae</taxon>
        <taxon>Geomonas</taxon>
    </lineage>
</organism>
<dbReference type="Pfam" id="PF04357">
    <property type="entry name" value="TamB"/>
    <property type="match status" value="1"/>
</dbReference>
<dbReference type="EMBL" id="CP096574">
    <property type="protein sequence ID" value="UPU34950.1"/>
    <property type="molecule type" value="Genomic_DNA"/>
</dbReference>
<evidence type="ECO:0000313" key="7">
    <source>
        <dbReference type="EMBL" id="UPU34950.1"/>
    </source>
</evidence>
<reference evidence="7" key="3">
    <citation type="submission" date="2022-04" db="EMBL/GenBank/DDBJ databases">
        <authorList>
            <person name="Liu G."/>
        </authorList>
    </citation>
    <scope>NUCLEOTIDE SEQUENCE</scope>
    <source>
        <strain evidence="7">RG22</strain>
    </source>
</reference>
<evidence type="ECO:0000313" key="6">
    <source>
        <dbReference type="EMBL" id="GFO64595.1"/>
    </source>
</evidence>
<accession>A0A6V8MWL1</accession>
<keyword evidence="4" id="KW-0472">Membrane</keyword>
<keyword evidence="3" id="KW-1133">Transmembrane helix</keyword>
<gene>
    <name evidence="6" type="ORF">GMPD_25140</name>
    <name evidence="7" type="ORF">M1B72_16050</name>
</gene>
<dbReference type="PANTHER" id="PTHR36985:SF1">
    <property type="entry name" value="TRANSLOCATION AND ASSEMBLY MODULE SUBUNIT TAMB"/>
    <property type="match status" value="1"/>
</dbReference>
<protein>
    <submittedName>
        <fullName evidence="7">Translocation/assembly module TamB domain-containing protein</fullName>
    </submittedName>
</protein>
<proteinExistence type="predicted"/>
<dbReference type="GO" id="GO:0097347">
    <property type="term" value="C:TAM protein secretion complex"/>
    <property type="evidence" value="ECO:0007669"/>
    <property type="project" value="TreeGrafter"/>
</dbReference>
<name>A0A6V8MWL1_9BACT</name>
<dbReference type="GO" id="GO:0005886">
    <property type="term" value="C:plasma membrane"/>
    <property type="evidence" value="ECO:0007669"/>
    <property type="project" value="InterPro"/>
</dbReference>
<feature type="domain" description="Translocation and assembly module TamB C-terminal" evidence="5">
    <location>
        <begin position="1118"/>
        <end position="1481"/>
    </location>
</feature>
<evidence type="ECO:0000259" key="5">
    <source>
        <dbReference type="Pfam" id="PF04357"/>
    </source>
</evidence>
<dbReference type="EMBL" id="BLXY01000004">
    <property type="protein sequence ID" value="GFO64595.1"/>
    <property type="molecule type" value="Genomic_DNA"/>
</dbReference>
<evidence type="ECO:0000256" key="3">
    <source>
        <dbReference type="ARBA" id="ARBA00022989"/>
    </source>
</evidence>